<organism evidence="1 2">
    <name type="scientific">Brassica carinata</name>
    <name type="common">Ethiopian mustard</name>
    <name type="synonym">Abyssinian cabbage</name>
    <dbReference type="NCBI Taxonomy" id="52824"/>
    <lineage>
        <taxon>Eukaryota</taxon>
        <taxon>Viridiplantae</taxon>
        <taxon>Streptophyta</taxon>
        <taxon>Embryophyta</taxon>
        <taxon>Tracheophyta</taxon>
        <taxon>Spermatophyta</taxon>
        <taxon>Magnoliopsida</taxon>
        <taxon>eudicotyledons</taxon>
        <taxon>Gunneridae</taxon>
        <taxon>Pentapetalae</taxon>
        <taxon>rosids</taxon>
        <taxon>malvids</taxon>
        <taxon>Brassicales</taxon>
        <taxon>Brassicaceae</taxon>
        <taxon>Brassiceae</taxon>
        <taxon>Brassica</taxon>
    </lineage>
</organism>
<dbReference type="OrthoDB" id="61110at2759"/>
<evidence type="ECO:0000313" key="1">
    <source>
        <dbReference type="EMBL" id="KAG2268798.1"/>
    </source>
</evidence>
<gene>
    <name evidence="1" type="ORF">Bca52824_063353</name>
</gene>
<accession>A0A8X7QFZ3</accession>
<proteinExistence type="predicted"/>
<name>A0A8X7QFZ3_BRACI</name>
<reference evidence="1 2" key="1">
    <citation type="submission" date="2020-02" db="EMBL/GenBank/DDBJ databases">
        <authorList>
            <person name="Ma Q."/>
            <person name="Huang Y."/>
            <person name="Song X."/>
            <person name="Pei D."/>
        </authorList>
    </citation>
    <scope>NUCLEOTIDE SEQUENCE [LARGE SCALE GENOMIC DNA]</scope>
    <source>
        <strain evidence="1">Sxm20200214</strain>
        <tissue evidence="1">Leaf</tissue>
    </source>
</reference>
<dbReference type="EMBL" id="JAAMPC010000013">
    <property type="protein sequence ID" value="KAG2268798.1"/>
    <property type="molecule type" value="Genomic_DNA"/>
</dbReference>
<comment type="caution">
    <text evidence="1">The sequence shown here is derived from an EMBL/GenBank/DDBJ whole genome shotgun (WGS) entry which is preliminary data.</text>
</comment>
<protein>
    <submittedName>
        <fullName evidence="1">Uncharacterized protein</fullName>
    </submittedName>
</protein>
<sequence>MALSSEKKKESTEEKRGGELLFCGATSWDIIGRHKGGLDGNLLSPTRLKPLVGINIRFVAFGCGKTFFSLLVL</sequence>
<keyword evidence="2" id="KW-1185">Reference proteome</keyword>
<dbReference type="Proteomes" id="UP000886595">
    <property type="component" value="Unassembled WGS sequence"/>
</dbReference>
<dbReference type="AlphaFoldDB" id="A0A8X7QFZ3"/>
<evidence type="ECO:0000313" key="2">
    <source>
        <dbReference type="Proteomes" id="UP000886595"/>
    </source>
</evidence>